<gene>
    <name evidence="1" type="ORF">ADN00_16360</name>
</gene>
<accession>A0A0P6WSR6</accession>
<evidence type="ECO:0000313" key="1">
    <source>
        <dbReference type="EMBL" id="KPL72051.1"/>
    </source>
</evidence>
<proteinExistence type="predicted"/>
<dbReference type="AlphaFoldDB" id="A0A0P6WSR6"/>
<keyword evidence="2" id="KW-1185">Reference proteome</keyword>
<sequence length="72" mass="8406">MATDGIYRYEIRVKGEMQEYWLSRFSGLDFSLDTEGNTCMLGSMDQATLFGILNLICDIGMRLDWVMRHEME</sequence>
<reference evidence="1 2" key="1">
    <citation type="submission" date="2015-07" db="EMBL/GenBank/DDBJ databases">
        <title>Genome sequence of Ornatilinea apprima DSM 23815.</title>
        <authorList>
            <person name="Hemp J."/>
            <person name="Ward L.M."/>
            <person name="Pace L.A."/>
            <person name="Fischer W.W."/>
        </authorList>
    </citation>
    <scope>NUCLEOTIDE SEQUENCE [LARGE SCALE GENOMIC DNA]</scope>
    <source>
        <strain evidence="1 2">P3M-1</strain>
    </source>
</reference>
<name>A0A0P6WSR6_9CHLR</name>
<evidence type="ECO:0000313" key="2">
    <source>
        <dbReference type="Proteomes" id="UP000050417"/>
    </source>
</evidence>
<dbReference type="EMBL" id="LGCL01000040">
    <property type="protein sequence ID" value="KPL72051.1"/>
    <property type="molecule type" value="Genomic_DNA"/>
</dbReference>
<comment type="caution">
    <text evidence="1">The sequence shown here is derived from an EMBL/GenBank/DDBJ whole genome shotgun (WGS) entry which is preliminary data.</text>
</comment>
<protein>
    <submittedName>
        <fullName evidence="1">Uncharacterized protein</fullName>
    </submittedName>
</protein>
<dbReference type="RefSeq" id="WP_075064113.1">
    <property type="nucleotide sequence ID" value="NZ_LGCL01000040.1"/>
</dbReference>
<organism evidence="1 2">
    <name type="scientific">Ornatilinea apprima</name>
    <dbReference type="NCBI Taxonomy" id="1134406"/>
    <lineage>
        <taxon>Bacteria</taxon>
        <taxon>Bacillati</taxon>
        <taxon>Chloroflexota</taxon>
        <taxon>Anaerolineae</taxon>
        <taxon>Anaerolineales</taxon>
        <taxon>Anaerolineaceae</taxon>
        <taxon>Ornatilinea</taxon>
    </lineage>
</organism>
<dbReference type="Proteomes" id="UP000050417">
    <property type="component" value="Unassembled WGS sequence"/>
</dbReference>